<dbReference type="GO" id="GO:0005524">
    <property type="term" value="F:ATP binding"/>
    <property type="evidence" value="ECO:0007669"/>
    <property type="project" value="UniProtKB-KW"/>
</dbReference>
<dbReference type="CDD" id="cd06170">
    <property type="entry name" value="LuxR_C_like"/>
    <property type="match status" value="1"/>
</dbReference>
<feature type="domain" description="HTH luxR-type" evidence="4">
    <location>
        <begin position="748"/>
        <end position="813"/>
    </location>
</feature>
<dbReference type="Gene3D" id="1.10.10.10">
    <property type="entry name" value="Winged helix-like DNA-binding domain superfamily/Winged helix DNA-binding domain"/>
    <property type="match status" value="1"/>
</dbReference>
<proteinExistence type="predicted"/>
<keyword evidence="2" id="KW-0067">ATP-binding</keyword>
<feature type="region of interest" description="Disordered" evidence="3">
    <location>
        <begin position="816"/>
        <end position="838"/>
    </location>
</feature>
<dbReference type="GO" id="GO:0004016">
    <property type="term" value="F:adenylate cyclase activity"/>
    <property type="evidence" value="ECO:0007669"/>
    <property type="project" value="TreeGrafter"/>
</dbReference>
<evidence type="ECO:0000256" key="3">
    <source>
        <dbReference type="SAM" id="MobiDB-lite"/>
    </source>
</evidence>
<evidence type="ECO:0000256" key="1">
    <source>
        <dbReference type="ARBA" id="ARBA00022741"/>
    </source>
</evidence>
<evidence type="ECO:0000256" key="2">
    <source>
        <dbReference type="ARBA" id="ARBA00022840"/>
    </source>
</evidence>
<dbReference type="PANTHER" id="PTHR16305">
    <property type="entry name" value="TESTICULAR SOLUBLE ADENYLYL CYCLASE"/>
    <property type="match status" value="1"/>
</dbReference>
<dbReference type="InterPro" id="IPR000792">
    <property type="entry name" value="Tscrpt_reg_LuxR_C"/>
</dbReference>
<dbReference type="STRING" id="453304.ATC03_10925"/>
<dbReference type="PANTHER" id="PTHR16305:SF35">
    <property type="entry name" value="TRANSCRIPTIONAL ACTIVATOR DOMAIN"/>
    <property type="match status" value="1"/>
</dbReference>
<dbReference type="KEGG" id="agy:ATC03_10925"/>
<dbReference type="InterPro" id="IPR016032">
    <property type="entry name" value="Sig_transdc_resp-reg_C-effctor"/>
</dbReference>
<gene>
    <name evidence="5" type="ORF">ATC03_10925</name>
</gene>
<dbReference type="InterPro" id="IPR027417">
    <property type="entry name" value="P-loop_NTPase"/>
</dbReference>
<accession>A0A191WFX7</accession>
<reference evidence="5 6" key="1">
    <citation type="journal article" date="2016" name="Int. J. Syst. Evol. Microbiol.">
        <title>Agromyces aureus sp. nov., isolated from the rhizosphere of Salix caprea L. grown in a heavy-metal-contaminated soil.</title>
        <authorList>
            <person name="Corretto E."/>
            <person name="Antonielli L."/>
            <person name="Sessitsch A."/>
            <person name="Compant S."/>
            <person name="Gorfer M."/>
            <person name="Kuffner M."/>
            <person name="Brader G."/>
        </authorList>
    </citation>
    <scope>NUCLEOTIDE SEQUENCE [LARGE SCALE GENOMIC DNA]</scope>
    <source>
        <strain evidence="5 6">AR33</strain>
    </source>
</reference>
<evidence type="ECO:0000313" key="5">
    <source>
        <dbReference type="EMBL" id="ANJ27161.1"/>
    </source>
</evidence>
<dbReference type="EMBL" id="CP013979">
    <property type="protein sequence ID" value="ANJ27161.1"/>
    <property type="molecule type" value="Genomic_DNA"/>
</dbReference>
<name>A0A191WFX7_9MICO</name>
<dbReference type="SMART" id="SM00421">
    <property type="entry name" value="HTH_LUXR"/>
    <property type="match status" value="1"/>
</dbReference>
<sequence>MSTAIGMEVGDPPDQIMLTMSLVQWLRQLATERPVVIVFDDLQWTDRATARILSMVTRRLEGLSVAAIFSRRTGEDSSLDGERVVELQLAPLSMSESEALLREHTPYLHPSVRRRIHELSAGNPLALVELPRGLTPEQEIGTEMLTESIPLTERLRRLFASRVEVLPPAARELLLMAALDGIDEAAFAPLIAEAERELVEAESSGLVRVSSDGRVLRFRHPLTRAAIVEMASAPQRRAAHERLAELSNDPYLRAIHRAESLIGFDDGAALDLDSSAVRALERGDVIQAITVTVRAAELTSDPAHRARRLAEAAYLGSHITGRLVGAQAMLQRARLSNPDAASTLQSAVAAASHLANSEGGVDSAHRMLVAALESTPVDELDPRAVEAAVTTMLFVCAFGGRHELWESFDQVARRYSADLPRALALSASTFADPARSTPSELSELDRIVELTEEDTNPARVLQVAIAGHYVNRLPKRAVERVVDAARAGGPVAAGATCLILLAADAFFEGRWDDAERLADESIALCEEHGLKAIQWGGMNPRMLVAAGRGDTAFLIEAHERMRTWAVPRRARAVTTFIANVDGLLALGEGRSGDAYNEYLKIARPGTFPPHEQVTMWTMMDVVEACVGSGRLEEARRHVQAVDDLNLAATSPRLRFLRDAAAAYVAPDETYEHAFETVLAAQQASLWPFHLARVELAYGDRLRHHREMRRARPHLARAAGIFGALGAAPWEDRANSALQATGQTRRQLYAQGAMELTPQEAEVAKLAASGLSNKQIGERLFLSARTVSGHLYRVFPKLGISSRAALRDALTELRSAATHANETPSAEDPRGALVRSDQW</sequence>
<dbReference type="SUPFAM" id="SSF52540">
    <property type="entry name" value="P-loop containing nucleoside triphosphate hydrolases"/>
    <property type="match status" value="1"/>
</dbReference>
<dbReference type="GO" id="GO:0005737">
    <property type="term" value="C:cytoplasm"/>
    <property type="evidence" value="ECO:0007669"/>
    <property type="project" value="TreeGrafter"/>
</dbReference>
<dbReference type="Pfam" id="PF00196">
    <property type="entry name" value="GerE"/>
    <property type="match status" value="1"/>
</dbReference>
<keyword evidence="1" id="KW-0547">Nucleotide-binding</keyword>
<dbReference type="AlphaFoldDB" id="A0A191WFX7"/>
<dbReference type="PROSITE" id="PS50043">
    <property type="entry name" value="HTH_LUXR_2"/>
    <property type="match status" value="1"/>
</dbReference>
<dbReference type="GO" id="GO:0003677">
    <property type="term" value="F:DNA binding"/>
    <property type="evidence" value="ECO:0007669"/>
    <property type="project" value="InterPro"/>
</dbReference>
<dbReference type="PROSITE" id="PS00622">
    <property type="entry name" value="HTH_LUXR_1"/>
    <property type="match status" value="1"/>
</dbReference>
<evidence type="ECO:0000313" key="6">
    <source>
        <dbReference type="Proteomes" id="UP000078437"/>
    </source>
</evidence>
<dbReference type="SUPFAM" id="SSF46894">
    <property type="entry name" value="C-terminal effector domain of the bipartite response regulators"/>
    <property type="match status" value="1"/>
</dbReference>
<evidence type="ECO:0000259" key="4">
    <source>
        <dbReference type="PROSITE" id="PS50043"/>
    </source>
</evidence>
<dbReference type="Proteomes" id="UP000078437">
    <property type="component" value="Chromosome"/>
</dbReference>
<dbReference type="PRINTS" id="PR00038">
    <property type="entry name" value="HTHLUXR"/>
</dbReference>
<keyword evidence="6" id="KW-1185">Reference proteome</keyword>
<dbReference type="InterPro" id="IPR036388">
    <property type="entry name" value="WH-like_DNA-bd_sf"/>
</dbReference>
<organism evidence="5 6">
    <name type="scientific">Agromyces aureus</name>
    <dbReference type="NCBI Taxonomy" id="453304"/>
    <lineage>
        <taxon>Bacteria</taxon>
        <taxon>Bacillati</taxon>
        <taxon>Actinomycetota</taxon>
        <taxon>Actinomycetes</taxon>
        <taxon>Micrococcales</taxon>
        <taxon>Microbacteriaceae</taxon>
        <taxon>Agromyces</taxon>
    </lineage>
</organism>
<dbReference type="GO" id="GO:0006355">
    <property type="term" value="P:regulation of DNA-templated transcription"/>
    <property type="evidence" value="ECO:0007669"/>
    <property type="project" value="InterPro"/>
</dbReference>
<protein>
    <recommendedName>
        <fullName evidence="4">HTH luxR-type domain-containing protein</fullName>
    </recommendedName>
</protein>
<reference evidence="6" key="2">
    <citation type="submission" date="2016-01" db="EMBL/GenBank/DDBJ databases">
        <title>Complete genome sequence of Agromyces aureus AR33T and comparison with related organisms.</title>
        <authorList>
            <person name="Corretto E."/>
            <person name="Antonielli L."/>
            <person name="Sessitsch A."/>
            <person name="Brader G."/>
        </authorList>
    </citation>
    <scope>NUCLEOTIDE SEQUENCE [LARGE SCALE GENOMIC DNA]</scope>
    <source>
        <strain evidence="6">AR33</strain>
    </source>
</reference>